<proteinExistence type="predicted"/>
<dbReference type="Proteomes" id="UP001596380">
    <property type="component" value="Unassembled WGS sequence"/>
</dbReference>
<gene>
    <name evidence="2" type="ORF">ACFQKB_34445</name>
</gene>
<keyword evidence="1" id="KW-0472">Membrane</keyword>
<keyword evidence="3" id="KW-1185">Reference proteome</keyword>
<evidence type="ECO:0000313" key="2">
    <source>
        <dbReference type="EMBL" id="MFC6884903.1"/>
    </source>
</evidence>
<protein>
    <recommendedName>
        <fullName evidence="4">FUSC family protein</fullName>
    </recommendedName>
</protein>
<feature type="transmembrane region" description="Helical" evidence="1">
    <location>
        <begin position="77"/>
        <end position="94"/>
    </location>
</feature>
<comment type="caution">
    <text evidence="2">The sequence shown here is derived from an EMBL/GenBank/DDBJ whole genome shotgun (WGS) entry which is preliminary data.</text>
</comment>
<sequence length="101" mass="10304">MSQEAAGPERSAAATAPRTERHPLQSALALAAVVIGLAALVLGAIPTTHFFGAVAGVIGLPLALYSQMMSATTNERWLNVIGMVASFVGAGFALRHGGFSI</sequence>
<feature type="transmembrane region" description="Helical" evidence="1">
    <location>
        <begin position="50"/>
        <end position="65"/>
    </location>
</feature>
<reference evidence="3" key="1">
    <citation type="journal article" date="2019" name="Int. J. Syst. Evol. Microbiol.">
        <title>The Global Catalogue of Microorganisms (GCM) 10K type strain sequencing project: providing services to taxonomists for standard genome sequencing and annotation.</title>
        <authorList>
            <consortium name="The Broad Institute Genomics Platform"/>
            <consortium name="The Broad Institute Genome Sequencing Center for Infectious Disease"/>
            <person name="Wu L."/>
            <person name="Ma J."/>
        </authorList>
    </citation>
    <scope>NUCLEOTIDE SEQUENCE [LARGE SCALE GENOMIC DNA]</scope>
    <source>
        <strain evidence="3">JCM 3369</strain>
    </source>
</reference>
<evidence type="ECO:0000313" key="3">
    <source>
        <dbReference type="Proteomes" id="UP001596380"/>
    </source>
</evidence>
<name>A0ABW2CW93_9ACTN</name>
<keyword evidence="1" id="KW-0812">Transmembrane</keyword>
<keyword evidence="1" id="KW-1133">Transmembrane helix</keyword>
<dbReference type="EMBL" id="JBHSXS010000032">
    <property type="protein sequence ID" value="MFC6884903.1"/>
    <property type="molecule type" value="Genomic_DNA"/>
</dbReference>
<evidence type="ECO:0008006" key="4">
    <source>
        <dbReference type="Google" id="ProtNLM"/>
    </source>
</evidence>
<evidence type="ECO:0000256" key="1">
    <source>
        <dbReference type="SAM" id="Phobius"/>
    </source>
</evidence>
<feature type="transmembrane region" description="Helical" evidence="1">
    <location>
        <begin position="27"/>
        <end position="44"/>
    </location>
</feature>
<dbReference type="RefSeq" id="WP_160821270.1">
    <property type="nucleotide sequence ID" value="NZ_JBHSXS010000032.1"/>
</dbReference>
<organism evidence="2 3">
    <name type="scientific">Actinomadura yumaensis</name>
    <dbReference type="NCBI Taxonomy" id="111807"/>
    <lineage>
        <taxon>Bacteria</taxon>
        <taxon>Bacillati</taxon>
        <taxon>Actinomycetota</taxon>
        <taxon>Actinomycetes</taxon>
        <taxon>Streptosporangiales</taxon>
        <taxon>Thermomonosporaceae</taxon>
        <taxon>Actinomadura</taxon>
    </lineage>
</organism>
<accession>A0ABW2CW93</accession>